<evidence type="ECO:0000256" key="1">
    <source>
        <dbReference type="SAM" id="MobiDB-lite"/>
    </source>
</evidence>
<protein>
    <submittedName>
        <fullName evidence="2">Uncharacterized protein</fullName>
    </submittedName>
</protein>
<comment type="caution">
    <text evidence="2">The sequence shown here is derived from an EMBL/GenBank/DDBJ whole genome shotgun (WGS) entry which is preliminary data.</text>
</comment>
<reference evidence="2" key="1">
    <citation type="journal article" date="2021" name="New Phytol.">
        <title>Evolutionary innovations through gain and loss of genes in the ectomycorrhizal Boletales.</title>
        <authorList>
            <person name="Wu G."/>
            <person name="Miyauchi S."/>
            <person name="Morin E."/>
            <person name="Kuo A."/>
            <person name="Drula E."/>
            <person name="Varga T."/>
            <person name="Kohler A."/>
            <person name="Feng B."/>
            <person name="Cao Y."/>
            <person name="Lipzen A."/>
            <person name="Daum C."/>
            <person name="Hundley H."/>
            <person name="Pangilinan J."/>
            <person name="Johnson J."/>
            <person name="Barry K."/>
            <person name="LaButti K."/>
            <person name="Ng V."/>
            <person name="Ahrendt S."/>
            <person name="Min B."/>
            <person name="Choi I.G."/>
            <person name="Park H."/>
            <person name="Plett J.M."/>
            <person name="Magnuson J."/>
            <person name="Spatafora J.W."/>
            <person name="Nagy L.G."/>
            <person name="Henrissat B."/>
            <person name="Grigoriev I.V."/>
            <person name="Yang Z.L."/>
            <person name="Xu J."/>
            <person name="Martin F.M."/>
        </authorList>
    </citation>
    <scope>NUCLEOTIDE SEQUENCE</scope>
    <source>
        <strain evidence="2">KKN 215</strain>
    </source>
</reference>
<gene>
    <name evidence="2" type="ORF">BXZ70DRAFT_904956</name>
</gene>
<evidence type="ECO:0000313" key="3">
    <source>
        <dbReference type="Proteomes" id="UP000813824"/>
    </source>
</evidence>
<proteinExistence type="predicted"/>
<dbReference type="AlphaFoldDB" id="A0A8K0UT40"/>
<dbReference type="EMBL" id="JAEVFJ010000006">
    <property type="protein sequence ID" value="KAH8103794.1"/>
    <property type="molecule type" value="Genomic_DNA"/>
</dbReference>
<feature type="region of interest" description="Disordered" evidence="1">
    <location>
        <begin position="196"/>
        <end position="234"/>
    </location>
</feature>
<feature type="compositionally biased region" description="Acidic residues" evidence="1">
    <location>
        <begin position="20"/>
        <end position="30"/>
    </location>
</feature>
<name>A0A8K0UT40_9AGAR</name>
<sequence>MFDLPLVAEASGKGINPDCQSDDSDDEDNEWLFGPPPITADLRAETDDSDDGQFDMPVVPEAASSSSIMASPHREQASATVPDDDEQVDMPVVAPETTASSALDDTVDDSDDEEFDLPVIADISSPPYTASQAQPRAASLVNDDSDNDEQFDLPVIPPGMSSSPAPHQMSPAQSLAAQSLAAQSLAAAFAASQPAAAADGTAAHSSSQAISSSPHLSPAALGDSAADGPAARSSAIDSPGVVLLRGLEDRAAAQKIAVSTVELLDEIIAALHTTKQNRVGDRSQNGRDAISRYYDRGY</sequence>
<evidence type="ECO:0000313" key="2">
    <source>
        <dbReference type="EMBL" id="KAH8103794.1"/>
    </source>
</evidence>
<dbReference type="Proteomes" id="UP000813824">
    <property type="component" value="Unassembled WGS sequence"/>
</dbReference>
<keyword evidence="3" id="KW-1185">Reference proteome</keyword>
<accession>A0A8K0UT40</accession>
<feature type="compositionally biased region" description="Low complexity" evidence="1">
    <location>
        <begin position="196"/>
        <end position="218"/>
    </location>
</feature>
<feature type="compositionally biased region" description="Acidic residues" evidence="1">
    <location>
        <begin position="105"/>
        <end position="116"/>
    </location>
</feature>
<organism evidence="2 3">
    <name type="scientific">Cristinia sonorae</name>
    <dbReference type="NCBI Taxonomy" id="1940300"/>
    <lineage>
        <taxon>Eukaryota</taxon>
        <taxon>Fungi</taxon>
        <taxon>Dikarya</taxon>
        <taxon>Basidiomycota</taxon>
        <taxon>Agaricomycotina</taxon>
        <taxon>Agaricomycetes</taxon>
        <taxon>Agaricomycetidae</taxon>
        <taxon>Agaricales</taxon>
        <taxon>Pleurotineae</taxon>
        <taxon>Stephanosporaceae</taxon>
        <taxon>Cristinia</taxon>
    </lineage>
</organism>
<feature type="region of interest" description="Disordered" evidence="1">
    <location>
        <begin position="1"/>
        <end position="176"/>
    </location>
</feature>